<protein>
    <submittedName>
        <fullName evidence="1">CoxE</fullName>
    </submittedName>
</protein>
<dbReference type="PANTHER" id="PTHR39338">
    <property type="entry name" value="BLL5662 PROTEIN-RELATED"/>
    <property type="match status" value="1"/>
</dbReference>
<dbReference type="EMBL" id="JAQPOK010000010">
    <property type="protein sequence ID" value="MDJ1177536.1"/>
    <property type="molecule type" value="Genomic_DNA"/>
</dbReference>
<accession>A0ABT7BEE2</accession>
<gene>
    <name evidence="1" type="ORF">PJF56_01540</name>
</gene>
<dbReference type="Proteomes" id="UP001231370">
    <property type="component" value="Unassembled WGS sequence"/>
</dbReference>
<dbReference type="RefSeq" id="WP_283760866.1">
    <property type="nucleotide sequence ID" value="NZ_JAQPOK010000010.1"/>
</dbReference>
<keyword evidence="2" id="KW-1185">Reference proteome</keyword>
<evidence type="ECO:0000313" key="1">
    <source>
        <dbReference type="EMBL" id="MDJ1177536.1"/>
    </source>
</evidence>
<evidence type="ECO:0000313" key="2">
    <source>
        <dbReference type="Proteomes" id="UP001231370"/>
    </source>
</evidence>
<sequence length="386" mass="44376">MKIKEIHDLPLRKLFEQLREAGFVLGIEEYELLLKSLMAGFGLADRKALARLCKILWVKSVEEGQIFDDCFNQFIDEEPVESLVTVEESQPEQWEEVTISEPLNPERELVQELHPDTPIPQSPVPTPVVETQPKIEAVEEQVERVVEPKSFGVQIQDEVQAFKTQQHYRIRFLLHSDYLPITARQMKQTWRILRRPTREGACVELDVNRTIKEVAQQGFLLNPVLVPARVNRSQLVLLLDVDGSMVAFHSLGNRVKETAIRGGRLGRSQVYYFHNCPIDHVYGDRSFINAVTFDSLLSQLSPRHSGLLIFSDAGAARGGYSPERLEWTEIFLRAFQERLRYQVWVNPVPQERWWGTTAEEIGKLIPMVECDRAGLQQAVKVLRGKR</sequence>
<name>A0ABT7BEE2_9CYAN</name>
<dbReference type="InterPro" id="IPR008912">
    <property type="entry name" value="Uncharacterised_CoxE"/>
</dbReference>
<dbReference type="Pfam" id="PF05762">
    <property type="entry name" value="VWA_CoxE"/>
    <property type="match status" value="1"/>
</dbReference>
<organism evidence="1 2">
    <name type="scientific">Roseofilum halophilum BLCC-M91</name>
    <dbReference type="NCBI Taxonomy" id="3022259"/>
    <lineage>
        <taxon>Bacteria</taxon>
        <taxon>Bacillati</taxon>
        <taxon>Cyanobacteriota</taxon>
        <taxon>Cyanophyceae</taxon>
        <taxon>Desertifilales</taxon>
        <taxon>Desertifilaceae</taxon>
        <taxon>Roseofilum</taxon>
        <taxon>Roseofilum halophilum</taxon>
    </lineage>
</organism>
<dbReference type="PANTHER" id="PTHR39338:SF7">
    <property type="entry name" value="BLL6692 PROTEIN"/>
    <property type="match status" value="1"/>
</dbReference>
<reference evidence="1 2" key="1">
    <citation type="submission" date="2023-01" db="EMBL/GenBank/DDBJ databases">
        <title>Novel diversity within Roseofilum (Cyanobacteria; Desertifilaceae) from marine benthic mats with descriptions of four novel species.</title>
        <authorList>
            <person name="Wang Y."/>
            <person name="Berthold D.E."/>
            <person name="Hu J."/>
            <person name="Lefler F.W."/>
            <person name="Laughinghouse H.D. IV."/>
        </authorList>
    </citation>
    <scope>NUCLEOTIDE SEQUENCE [LARGE SCALE GENOMIC DNA]</scope>
    <source>
        <strain evidence="1 2">BLCC-M91</strain>
    </source>
</reference>
<comment type="caution">
    <text evidence="1">The sequence shown here is derived from an EMBL/GenBank/DDBJ whole genome shotgun (WGS) entry which is preliminary data.</text>
</comment>
<proteinExistence type="predicted"/>